<dbReference type="EMBL" id="CP046452">
    <property type="protein sequence ID" value="QGU03169.1"/>
    <property type="molecule type" value="Genomic_DNA"/>
</dbReference>
<gene>
    <name evidence="2" type="ORF">CKALI_11635</name>
</gene>
<name>A0A6B8VJE5_9CORY</name>
<organism evidence="2 3">
    <name type="scientific">Corynebacterium kalinowskii</name>
    <dbReference type="NCBI Taxonomy" id="2675216"/>
    <lineage>
        <taxon>Bacteria</taxon>
        <taxon>Bacillati</taxon>
        <taxon>Actinomycetota</taxon>
        <taxon>Actinomycetes</taxon>
        <taxon>Mycobacteriales</taxon>
        <taxon>Corynebacteriaceae</taxon>
        <taxon>Corynebacterium</taxon>
    </lineage>
</organism>
<feature type="transmembrane region" description="Helical" evidence="1">
    <location>
        <begin position="22"/>
        <end position="42"/>
    </location>
</feature>
<keyword evidence="3" id="KW-1185">Reference proteome</keyword>
<dbReference type="AlphaFoldDB" id="A0A6B8VJE5"/>
<evidence type="ECO:0000313" key="3">
    <source>
        <dbReference type="Proteomes" id="UP000427071"/>
    </source>
</evidence>
<dbReference type="Proteomes" id="UP000427071">
    <property type="component" value="Chromosome"/>
</dbReference>
<evidence type="ECO:0000256" key="1">
    <source>
        <dbReference type="SAM" id="Phobius"/>
    </source>
</evidence>
<sequence length="54" mass="6154">MYATLYCNRKGAHVFGLPLETAIIMSVIPAGWLLYTLGFWVFSRDWQATENEGD</sequence>
<accession>A0A6B8VJE5</accession>
<evidence type="ECO:0000313" key="2">
    <source>
        <dbReference type="EMBL" id="QGU03169.1"/>
    </source>
</evidence>
<keyword evidence="1" id="KW-0472">Membrane</keyword>
<proteinExistence type="predicted"/>
<reference evidence="3" key="1">
    <citation type="submission" date="2019-11" db="EMBL/GenBank/DDBJ databases">
        <title>Complete genome sequence of Corynebacterium kalinowskii 1959, a novel Corynebacterium species isolated from soil of a small paddock in Vilsendorf, Germany.</title>
        <authorList>
            <person name="Schaffert L."/>
            <person name="Ruwe M."/>
            <person name="Milse J."/>
            <person name="Hanuschka K."/>
            <person name="Ortseifen V."/>
            <person name="Droste J."/>
            <person name="Brandt D."/>
            <person name="Schlueter L."/>
            <person name="Kutter Y."/>
            <person name="Vinke S."/>
            <person name="Viehoefer P."/>
            <person name="Jacob L."/>
            <person name="Luebke N.-C."/>
            <person name="Schulte-Berndt E."/>
            <person name="Hain C."/>
            <person name="Linder M."/>
            <person name="Schmidt P."/>
            <person name="Wollenschlaeger L."/>
            <person name="Luttermann T."/>
            <person name="Thieme E."/>
            <person name="Hassa J."/>
            <person name="Haak M."/>
            <person name="Wittchen M."/>
            <person name="Mentz A."/>
            <person name="Persicke M."/>
            <person name="Busche T."/>
            <person name="Ruckert C."/>
        </authorList>
    </citation>
    <scope>NUCLEOTIDE SEQUENCE [LARGE SCALE GENOMIC DNA]</scope>
    <source>
        <strain evidence="3">1959</strain>
    </source>
</reference>
<dbReference type="KEGG" id="ckw:CKALI_11635"/>
<keyword evidence="1" id="KW-1133">Transmembrane helix</keyword>
<protein>
    <submittedName>
        <fullName evidence="2">Uncharacterized protein</fullName>
    </submittedName>
</protein>
<keyword evidence="1" id="KW-0812">Transmembrane</keyword>